<dbReference type="EMBL" id="HE978321">
    <property type="protein sequence ID" value="CCK71741.1"/>
    <property type="molecule type" value="Genomic_DNA"/>
</dbReference>
<organism evidence="6 7">
    <name type="scientific">Huiozyma naganishii (strain ATCC MYA-139 / BCRC 22969 / CBS 8797 / KCTC 17520 / NBRC 10181 / NCYC 3082 / Yp74L-3)</name>
    <name type="common">Yeast</name>
    <name type="synonym">Kazachstania naganishii</name>
    <dbReference type="NCBI Taxonomy" id="1071383"/>
    <lineage>
        <taxon>Eukaryota</taxon>
        <taxon>Fungi</taxon>
        <taxon>Dikarya</taxon>
        <taxon>Ascomycota</taxon>
        <taxon>Saccharomycotina</taxon>
        <taxon>Saccharomycetes</taxon>
        <taxon>Saccharomycetales</taxon>
        <taxon>Saccharomycetaceae</taxon>
        <taxon>Huiozyma</taxon>
    </lineage>
</organism>
<dbReference type="PIRSF" id="PIRSF000538">
    <property type="entry name" value="GlpK"/>
    <property type="match status" value="1"/>
</dbReference>
<feature type="domain" description="Carbohydrate kinase FGGY C-terminal" evidence="5">
    <location>
        <begin position="298"/>
        <end position="509"/>
    </location>
</feature>
<dbReference type="Pfam" id="PF02782">
    <property type="entry name" value="FGGY_C"/>
    <property type="match status" value="1"/>
</dbReference>
<reference evidence="6 7" key="1">
    <citation type="journal article" date="2011" name="Proc. Natl. Acad. Sci. U.S.A.">
        <title>Evolutionary erosion of yeast sex chromosomes by mating-type switching accidents.</title>
        <authorList>
            <person name="Gordon J.L."/>
            <person name="Armisen D."/>
            <person name="Proux-Wera E."/>
            <person name="Oheigeartaigh S.S."/>
            <person name="Byrne K.P."/>
            <person name="Wolfe K.H."/>
        </authorList>
    </citation>
    <scope>NUCLEOTIDE SEQUENCE [LARGE SCALE GENOMIC DNA]</scope>
    <source>
        <strain evidence="7">ATCC MYA-139 / BCRC 22969 / CBS 8797 / CCRC 22969 / KCTC 17520 / NBRC 10181 / NCYC 3082</strain>
    </source>
</reference>
<dbReference type="InterPro" id="IPR018484">
    <property type="entry name" value="FGGY_N"/>
</dbReference>
<dbReference type="CDD" id="cd07782">
    <property type="entry name" value="ASKHA_NBD_FGGY_D-RBK"/>
    <property type="match status" value="1"/>
</dbReference>
<dbReference type="GO" id="GO:0005737">
    <property type="term" value="C:cytoplasm"/>
    <property type="evidence" value="ECO:0007669"/>
    <property type="project" value="TreeGrafter"/>
</dbReference>
<accession>J7S9V8</accession>
<dbReference type="RefSeq" id="XP_022465986.1">
    <property type="nucleotide sequence ID" value="XM_022609606.1"/>
</dbReference>
<evidence type="ECO:0008006" key="8">
    <source>
        <dbReference type="Google" id="ProtNLM"/>
    </source>
</evidence>
<dbReference type="PANTHER" id="PTHR43435">
    <property type="entry name" value="RIBULOKINASE"/>
    <property type="match status" value="1"/>
</dbReference>
<dbReference type="Proteomes" id="UP000006310">
    <property type="component" value="Chromosome 8"/>
</dbReference>
<dbReference type="AlphaFoldDB" id="J7S9V8"/>
<dbReference type="KEGG" id="kng:KNAG_0H03260"/>
<protein>
    <recommendedName>
        <fullName evidence="8">Carbohydrate kinase FGGY C-terminal domain-containing protein</fullName>
    </recommendedName>
</protein>
<proteinExistence type="inferred from homology"/>
<gene>
    <name evidence="6" type="primary">KNAG0H03260</name>
    <name evidence="6" type="ordered locus">KNAG_0H03260</name>
</gene>
<dbReference type="Gene3D" id="1.20.58.2240">
    <property type="match status" value="1"/>
</dbReference>
<evidence type="ECO:0000313" key="6">
    <source>
        <dbReference type="EMBL" id="CCK71741.1"/>
    </source>
</evidence>
<dbReference type="Gene3D" id="3.30.420.40">
    <property type="match status" value="1"/>
</dbReference>
<evidence type="ECO:0000256" key="2">
    <source>
        <dbReference type="ARBA" id="ARBA00022679"/>
    </source>
</evidence>
<dbReference type="InterPro" id="IPR006003">
    <property type="entry name" value="FGGY_RbtK-like"/>
</dbReference>
<feature type="domain" description="Carbohydrate kinase FGGY N-terminal" evidence="4">
    <location>
        <begin position="6"/>
        <end position="276"/>
    </location>
</feature>
<dbReference type="HOGENOM" id="CLU_009281_10_1_1"/>
<dbReference type="NCBIfam" id="TIGR01315">
    <property type="entry name" value="5C_CHO_kinase"/>
    <property type="match status" value="1"/>
</dbReference>
<dbReference type="OMA" id="HKAMWHE"/>
<evidence type="ECO:0000256" key="3">
    <source>
        <dbReference type="ARBA" id="ARBA00022777"/>
    </source>
</evidence>
<dbReference type="InterPro" id="IPR043129">
    <property type="entry name" value="ATPase_NBD"/>
</dbReference>
<dbReference type="Pfam" id="PF00370">
    <property type="entry name" value="FGGY_N"/>
    <property type="match status" value="1"/>
</dbReference>
<dbReference type="GO" id="GO:0019150">
    <property type="term" value="F:D-ribulokinase activity"/>
    <property type="evidence" value="ECO:0007669"/>
    <property type="project" value="EnsemblFungi"/>
</dbReference>
<evidence type="ECO:0000313" key="7">
    <source>
        <dbReference type="Proteomes" id="UP000006310"/>
    </source>
</evidence>
<sequence>MGEAGYYIGVDVGTGSARAVMLQHDGAALALEEHPIKRQELRVDFITQSSSEIWSAVCHCVRGVVTKSGVNPRLVKGIGFDATCSLVAVDAVTGDAVPVGPNFDDSTQNIILWMDHRATRETDAINATGDRCLKYVGGQMSVEMELPKIKWLKGHMPRGQFTKCKFFDLPDYLTFMATAKDRRSFCSAVCKQGLLPPGVDGSEGHWSPEFLEAVGLSELIDTNFVQLGGTSESKPKFLTAGQPVGQLTLEASEQFGLSTSCIVASGVIDAYAGWIGSVGAKFDQSHKSSGLDVAITRLALIAGTSTCHIMLSKGPQFVPGVWGPYRDVLIPGYWCAEGGQSCTGALLAHILETHPAHEELVRLAAKQQVSHFEYLGLMLDTLMMKRQVRNVLELSRSFFLYGDFHGNRSPLADPSMRATVIGQSMDVSIESLAVEYLAACEFIALQTRQIVETMVRNGHVVECVYMSGGQCRNSLLMQLIADSVGVPVVLPKYTDCCVVFGAALLACCASKGCDGIEADQSTRLWDIMTAMTPMGTRVLPNDDSSFERKYMDAKYGIFLDMIERQKLYRSQMDQVFRSIT</sequence>
<dbReference type="OrthoDB" id="203824at2759"/>
<dbReference type="SUPFAM" id="SSF53067">
    <property type="entry name" value="Actin-like ATPase domain"/>
    <property type="match status" value="2"/>
</dbReference>
<dbReference type="PANTHER" id="PTHR43435:SF4">
    <property type="entry name" value="FGGY CARBOHYDRATE KINASE DOMAIN-CONTAINING PROTEIN"/>
    <property type="match status" value="1"/>
</dbReference>
<dbReference type="InterPro" id="IPR018485">
    <property type="entry name" value="FGGY_C"/>
</dbReference>
<dbReference type="GeneID" id="34527473"/>
<dbReference type="InterPro" id="IPR000577">
    <property type="entry name" value="Carb_kinase_FGGY"/>
</dbReference>
<name>J7S9V8_HUIN7</name>
<keyword evidence="3" id="KW-0418">Kinase</keyword>
<reference evidence="7" key="2">
    <citation type="submission" date="2012-08" db="EMBL/GenBank/DDBJ databases">
        <title>Genome sequence of Kazachstania naganishii.</title>
        <authorList>
            <person name="Gordon J.L."/>
            <person name="Armisen D."/>
            <person name="Proux-Wera E."/>
            <person name="OhEigeartaigh S.S."/>
            <person name="Byrne K.P."/>
            <person name="Wolfe K.H."/>
        </authorList>
    </citation>
    <scope>NUCLEOTIDE SEQUENCE [LARGE SCALE GENOMIC DNA]</scope>
    <source>
        <strain evidence="7">ATCC MYA-139 / BCRC 22969 / CBS 8797 / CCRC 22969 / KCTC 17520 / NBRC 10181 / NCYC 3082</strain>
    </source>
</reference>
<evidence type="ECO:0000259" key="4">
    <source>
        <dbReference type="Pfam" id="PF00370"/>
    </source>
</evidence>
<keyword evidence="7" id="KW-1185">Reference proteome</keyword>
<keyword evidence="2" id="KW-0808">Transferase</keyword>
<dbReference type="STRING" id="1071383.J7S9V8"/>
<evidence type="ECO:0000256" key="1">
    <source>
        <dbReference type="ARBA" id="ARBA00009156"/>
    </source>
</evidence>
<evidence type="ECO:0000259" key="5">
    <source>
        <dbReference type="Pfam" id="PF02782"/>
    </source>
</evidence>
<dbReference type="GO" id="GO:0019321">
    <property type="term" value="P:pentose metabolic process"/>
    <property type="evidence" value="ECO:0007669"/>
    <property type="project" value="EnsemblFungi"/>
</dbReference>
<comment type="similarity">
    <text evidence="1">Belongs to the FGGY kinase family.</text>
</comment>
<dbReference type="eggNOG" id="KOG2517">
    <property type="taxonomic scope" value="Eukaryota"/>
</dbReference>